<dbReference type="AlphaFoldDB" id="A0A2C6KM05"/>
<proteinExistence type="predicted"/>
<sequence>MNSPGSPVNGASPLAVLTPFSVCTTRHVRLRLH</sequence>
<dbReference type="RefSeq" id="XP_067919204.1">
    <property type="nucleotide sequence ID" value="XM_068068818.1"/>
</dbReference>
<protein>
    <submittedName>
        <fullName evidence="1">Uncharacterized protein</fullName>
    </submittedName>
</protein>
<reference evidence="1 2" key="1">
    <citation type="journal article" date="2017" name="Int. J. Parasitol.">
        <title>The genome of the protozoan parasite Cystoisospora suis and a reverse vaccinology approach to identify vaccine candidates.</title>
        <authorList>
            <person name="Palmieri N."/>
            <person name="Shrestha A."/>
            <person name="Ruttkowski B."/>
            <person name="Beck T."/>
            <person name="Vogl C."/>
            <person name="Tomley F."/>
            <person name="Blake D.P."/>
            <person name="Joachim A."/>
        </authorList>
    </citation>
    <scope>NUCLEOTIDE SEQUENCE [LARGE SCALE GENOMIC DNA]</scope>
    <source>
        <strain evidence="1 2">Wien I</strain>
    </source>
</reference>
<gene>
    <name evidence="1" type="ORF">CSUI_008692</name>
</gene>
<dbReference type="EMBL" id="MIGC01004930">
    <property type="protein sequence ID" value="PHJ17484.1"/>
    <property type="molecule type" value="Genomic_DNA"/>
</dbReference>
<name>A0A2C6KM05_9APIC</name>
<comment type="caution">
    <text evidence="1">The sequence shown here is derived from an EMBL/GenBank/DDBJ whole genome shotgun (WGS) entry which is preliminary data.</text>
</comment>
<evidence type="ECO:0000313" key="1">
    <source>
        <dbReference type="EMBL" id="PHJ17484.1"/>
    </source>
</evidence>
<dbReference type="Proteomes" id="UP000221165">
    <property type="component" value="Unassembled WGS sequence"/>
</dbReference>
<evidence type="ECO:0000313" key="2">
    <source>
        <dbReference type="Proteomes" id="UP000221165"/>
    </source>
</evidence>
<keyword evidence="2" id="KW-1185">Reference proteome</keyword>
<dbReference type="VEuPathDB" id="ToxoDB:CSUI_008692"/>
<organism evidence="1 2">
    <name type="scientific">Cystoisospora suis</name>
    <dbReference type="NCBI Taxonomy" id="483139"/>
    <lineage>
        <taxon>Eukaryota</taxon>
        <taxon>Sar</taxon>
        <taxon>Alveolata</taxon>
        <taxon>Apicomplexa</taxon>
        <taxon>Conoidasida</taxon>
        <taxon>Coccidia</taxon>
        <taxon>Eucoccidiorida</taxon>
        <taxon>Eimeriorina</taxon>
        <taxon>Sarcocystidae</taxon>
        <taxon>Cystoisospora</taxon>
    </lineage>
</organism>
<dbReference type="GeneID" id="94432029"/>
<accession>A0A2C6KM05</accession>